<organism evidence="2 3">
    <name type="scientific">Medusavirus stheno T3</name>
    <dbReference type="NCBI Taxonomy" id="3069717"/>
    <lineage>
        <taxon>Viruses</taxon>
        <taxon>Varidnaviria</taxon>
        <taxon>Bamfordvirae</taxon>
        <taxon>Nucleocytoviricota</taxon>
        <taxon>Megaviricetes</taxon>
        <taxon>Mamonoviridae</taxon>
        <taxon>Medusavirus</taxon>
        <taxon>Medusavirus sthenus</taxon>
    </lineage>
</organism>
<dbReference type="EMBL" id="MW018138">
    <property type="protein sequence ID" value="QPB44252.1"/>
    <property type="molecule type" value="Genomic_DNA"/>
</dbReference>
<protein>
    <submittedName>
        <fullName evidence="2">Uncharacterized protein</fullName>
    </submittedName>
</protein>
<evidence type="ECO:0000313" key="3">
    <source>
        <dbReference type="Proteomes" id="UP001162098"/>
    </source>
</evidence>
<keyword evidence="3" id="KW-1185">Reference proteome</keyword>
<reference evidence="2 3" key="1">
    <citation type="submission" date="2020-09" db="EMBL/GenBank/DDBJ databases">
        <authorList>
            <person name="Zhang R."/>
            <person name="Garcia K."/>
            <person name="Ogata H."/>
        </authorList>
    </citation>
    <scope>NUCLEOTIDE SEQUENCE [LARGE SCALE GENOMIC DNA]</scope>
    <source>
        <strain evidence="3">stheno</strain>
    </source>
</reference>
<evidence type="ECO:0000256" key="1">
    <source>
        <dbReference type="SAM" id="MobiDB-lite"/>
    </source>
</evidence>
<dbReference type="Proteomes" id="UP001162098">
    <property type="component" value="Segment"/>
</dbReference>
<dbReference type="KEGG" id="vg:80543448"/>
<name>A0A7S7YEE5_9VIRU</name>
<evidence type="ECO:0000313" key="2">
    <source>
        <dbReference type="EMBL" id="QPB44252.1"/>
    </source>
</evidence>
<accession>A0A7S7YEE5</accession>
<proteinExistence type="predicted"/>
<sequence>MQVLARGATTEEEEERSPPTISMPYPEHPTLAVVVQLSGSASQVLIDHTMADLSELHFADLIADIVASLVLAEPQCTVSIVTDSPALYVDACSLLTDCIVAAVRDLTVAESRHRPASGNFDPFTGLFYVTRGDGDVQRFGIIELRTPETPFVVKPVAEEFPRVRAYQEVRRWAKLLSGDYGRKESLPLDHEEAEQLGRTTRYLDDDSQPLEAVATLHANVSECHEEDPMMRQAFANLRFLETVAGVAEPSPCAVAVACRRTQRLNLAGLNVDQMFQRRRDRREPGNTFATMGPLTRLSYHEHLANSLLKATEATISQIKQMAGNYNGRATGLQLVGTNIDNLLHIYALLNAAELPDGLGGYLAKTLHDAEDIHVERACYTPFVLVDSPSPDLAAAFIRSAIKWGHAMAKIAGGQATCLRELDNGGATFHFPLGSDGDWVAISGMRGLICIWKGGRLLNIRISDRSQPC</sequence>
<feature type="region of interest" description="Disordered" evidence="1">
    <location>
        <begin position="1"/>
        <end position="25"/>
    </location>
</feature>